<dbReference type="OrthoDB" id="272370at2759"/>
<evidence type="ECO:0000256" key="6">
    <source>
        <dbReference type="ARBA" id="ARBA00022741"/>
    </source>
</evidence>
<dbReference type="GO" id="GO:0005524">
    <property type="term" value="F:ATP binding"/>
    <property type="evidence" value="ECO:0007669"/>
    <property type="project" value="UniProtKB-KW"/>
</dbReference>
<evidence type="ECO:0000313" key="11">
    <source>
        <dbReference type="Proteomes" id="UP000799302"/>
    </source>
</evidence>
<sequence length="421" mass="47229">MSIPVLEKFYEVPTPSVIASVHEVERPRGGLRLGEAQENSEDVVQVELRYIAEGAANVIFSIEILGHAGKSKEDISPLCQRLEGMLLRLRKGSQALPNIQENPTVPPPPFVPAQEIVKFINERLPWSLTQSFMVVHTLIQIQPEVLQLCNALLMTLEATNKRISKRRGWYLSAEETHGILVTDMRPQKEGDITIEFKPKWLEQSPMAPDGARRCRTCAWHVKNGVKASKRYCPLAIASLNRPQKRAHIAKFVPKADSLPDGWDYETVLNEFTSYFCDIDSGLQLLNRLRAAQKEYDPDGALSAIGISDDNYSPEPTPELLELVDSALQDSHNHGFLRLACAMTLRDLIIFARLSKAKTVDAVCIEGRIADLDFKKVEAEKLLKWALDEATLLRGGYYMGTESRSDSDTATKGDICFLWQQT</sequence>
<dbReference type="EC" id="2.7.1.158" evidence="3 9"/>
<evidence type="ECO:0000256" key="8">
    <source>
        <dbReference type="ARBA" id="ARBA00022840"/>
    </source>
</evidence>
<evidence type="ECO:0000256" key="3">
    <source>
        <dbReference type="ARBA" id="ARBA00012023"/>
    </source>
</evidence>
<comment type="similarity">
    <text evidence="2">Belongs to the IPK1 type 1 family.</text>
</comment>
<evidence type="ECO:0000313" key="10">
    <source>
        <dbReference type="EMBL" id="KAF2673919.1"/>
    </source>
</evidence>
<keyword evidence="5 9" id="KW-0808">Transferase</keyword>
<gene>
    <name evidence="10" type="ORF">BT63DRAFT_451974</name>
</gene>
<proteinExistence type="inferred from homology"/>
<accession>A0A6A6UNQ6</accession>
<comment type="catalytic activity">
    <reaction evidence="9">
        <text>1D-myo-inositol 1,3,4,5,6-pentakisphosphate + ATP = 1D-myo-inositol hexakisphosphate + ADP + H(+)</text>
        <dbReference type="Rhea" id="RHEA:20313"/>
        <dbReference type="ChEBI" id="CHEBI:15378"/>
        <dbReference type="ChEBI" id="CHEBI:30616"/>
        <dbReference type="ChEBI" id="CHEBI:57733"/>
        <dbReference type="ChEBI" id="CHEBI:58130"/>
        <dbReference type="ChEBI" id="CHEBI:456216"/>
        <dbReference type="EC" id="2.7.1.158"/>
    </reaction>
</comment>
<evidence type="ECO:0000256" key="9">
    <source>
        <dbReference type="RuleBase" id="RU364126"/>
    </source>
</evidence>
<comment type="function">
    <text evidence="9">Phosphorylates Ins(1,3,4,5,6)P5 at position 2 to form Ins(1,2,3,4,5,6)P6 (InsP6 or phytate).</text>
</comment>
<keyword evidence="6 9" id="KW-0547">Nucleotide-binding</keyword>
<dbReference type="GO" id="GO:0005634">
    <property type="term" value="C:nucleus"/>
    <property type="evidence" value="ECO:0007669"/>
    <property type="project" value="TreeGrafter"/>
</dbReference>
<name>A0A6A6UNQ6_9PEZI</name>
<dbReference type="Pfam" id="PF06090">
    <property type="entry name" value="Ins_P5_2-kin"/>
    <property type="match status" value="1"/>
</dbReference>
<evidence type="ECO:0000256" key="5">
    <source>
        <dbReference type="ARBA" id="ARBA00022679"/>
    </source>
</evidence>
<dbReference type="GO" id="GO:0032958">
    <property type="term" value="P:inositol phosphate biosynthetic process"/>
    <property type="evidence" value="ECO:0007669"/>
    <property type="project" value="TreeGrafter"/>
</dbReference>
<evidence type="ECO:0000256" key="2">
    <source>
        <dbReference type="ARBA" id="ARBA00008305"/>
    </source>
</evidence>
<comment type="function">
    <text evidence="1">Has kinase activity and phosphorylates inositol-1,3,4,5,6-pentakisphosphate (Ins(1,3,4,5,6)P5) to produce 1,2,3,4,5,6-hexakisphosphate (InsP6), also known as phytate.</text>
</comment>
<dbReference type="Proteomes" id="UP000799302">
    <property type="component" value="Unassembled WGS sequence"/>
</dbReference>
<dbReference type="InterPro" id="IPR009286">
    <property type="entry name" value="Ins_P5_2-kin"/>
</dbReference>
<dbReference type="GO" id="GO:0035299">
    <property type="term" value="F:inositol-1,3,4,5,6-pentakisphosphate 2-kinase activity"/>
    <property type="evidence" value="ECO:0007669"/>
    <property type="project" value="UniProtKB-EC"/>
</dbReference>
<protein>
    <recommendedName>
        <fullName evidence="4 9">Inositol-pentakisphosphate 2-kinase</fullName>
        <ecNumber evidence="3 9">2.7.1.158</ecNumber>
    </recommendedName>
</protein>
<dbReference type="PANTHER" id="PTHR14456:SF2">
    <property type="entry name" value="INOSITOL-PENTAKISPHOSPHATE 2-KINASE"/>
    <property type="match status" value="1"/>
</dbReference>
<keyword evidence="11" id="KW-1185">Reference proteome</keyword>
<keyword evidence="8 9" id="KW-0067">ATP-binding</keyword>
<evidence type="ECO:0000256" key="7">
    <source>
        <dbReference type="ARBA" id="ARBA00022777"/>
    </source>
</evidence>
<dbReference type="PANTHER" id="PTHR14456">
    <property type="entry name" value="INOSITOL POLYPHOSPHATE KINASE 1"/>
    <property type="match status" value="1"/>
</dbReference>
<keyword evidence="7 9" id="KW-0418">Kinase</keyword>
<dbReference type="EMBL" id="MU004231">
    <property type="protein sequence ID" value="KAF2673919.1"/>
    <property type="molecule type" value="Genomic_DNA"/>
</dbReference>
<evidence type="ECO:0000256" key="4">
    <source>
        <dbReference type="ARBA" id="ARBA00014846"/>
    </source>
</evidence>
<comment type="domain">
    <text evidence="9">The EXKPK motif is conserved in inositol-pentakisphosphate 2-kinases of both family 1 and 2.</text>
</comment>
<organism evidence="10 11">
    <name type="scientific">Microthyrium microscopicum</name>
    <dbReference type="NCBI Taxonomy" id="703497"/>
    <lineage>
        <taxon>Eukaryota</taxon>
        <taxon>Fungi</taxon>
        <taxon>Dikarya</taxon>
        <taxon>Ascomycota</taxon>
        <taxon>Pezizomycotina</taxon>
        <taxon>Dothideomycetes</taxon>
        <taxon>Dothideomycetes incertae sedis</taxon>
        <taxon>Microthyriales</taxon>
        <taxon>Microthyriaceae</taxon>
        <taxon>Microthyrium</taxon>
    </lineage>
</organism>
<dbReference type="AlphaFoldDB" id="A0A6A6UNQ6"/>
<reference evidence="10" key="1">
    <citation type="journal article" date="2020" name="Stud. Mycol.">
        <title>101 Dothideomycetes genomes: a test case for predicting lifestyles and emergence of pathogens.</title>
        <authorList>
            <person name="Haridas S."/>
            <person name="Albert R."/>
            <person name="Binder M."/>
            <person name="Bloem J."/>
            <person name="Labutti K."/>
            <person name="Salamov A."/>
            <person name="Andreopoulos B."/>
            <person name="Baker S."/>
            <person name="Barry K."/>
            <person name="Bills G."/>
            <person name="Bluhm B."/>
            <person name="Cannon C."/>
            <person name="Castanera R."/>
            <person name="Culley D."/>
            <person name="Daum C."/>
            <person name="Ezra D."/>
            <person name="Gonzalez J."/>
            <person name="Henrissat B."/>
            <person name="Kuo A."/>
            <person name="Liang C."/>
            <person name="Lipzen A."/>
            <person name="Lutzoni F."/>
            <person name="Magnuson J."/>
            <person name="Mondo S."/>
            <person name="Nolan M."/>
            <person name="Ohm R."/>
            <person name="Pangilinan J."/>
            <person name="Park H.-J."/>
            <person name="Ramirez L."/>
            <person name="Alfaro M."/>
            <person name="Sun H."/>
            <person name="Tritt A."/>
            <person name="Yoshinaga Y."/>
            <person name="Zwiers L.-H."/>
            <person name="Turgeon B."/>
            <person name="Goodwin S."/>
            <person name="Spatafora J."/>
            <person name="Crous P."/>
            <person name="Grigoriev I."/>
        </authorList>
    </citation>
    <scope>NUCLEOTIDE SEQUENCE</scope>
    <source>
        <strain evidence="10">CBS 115976</strain>
    </source>
</reference>
<evidence type="ECO:0000256" key="1">
    <source>
        <dbReference type="ARBA" id="ARBA00003979"/>
    </source>
</evidence>